<evidence type="ECO:0000313" key="2">
    <source>
        <dbReference type="Proteomes" id="UP001232163"/>
    </source>
</evidence>
<organism evidence="1 2">
    <name type="scientific">Deinococcus enclensis</name>
    <dbReference type="NCBI Taxonomy" id="1049582"/>
    <lineage>
        <taxon>Bacteria</taxon>
        <taxon>Thermotogati</taxon>
        <taxon>Deinococcota</taxon>
        <taxon>Deinococci</taxon>
        <taxon>Deinococcales</taxon>
        <taxon>Deinococcaceae</taxon>
        <taxon>Deinococcus</taxon>
    </lineage>
</organism>
<gene>
    <name evidence="1" type="ORF">QO006_000299</name>
</gene>
<dbReference type="RefSeq" id="WP_307463427.1">
    <property type="nucleotide sequence ID" value="NZ_JAURUR010000001.1"/>
</dbReference>
<name>A0ABT9M8I6_9DEIO</name>
<comment type="caution">
    <text evidence="1">The sequence shown here is derived from an EMBL/GenBank/DDBJ whole genome shotgun (WGS) entry which is preliminary data.</text>
</comment>
<evidence type="ECO:0000313" key="1">
    <source>
        <dbReference type="EMBL" id="MDP9762886.1"/>
    </source>
</evidence>
<sequence>MPPSAAWKARLIALPGVLTLLSLLAVVLGSQPPAPDTAPRMTAGAVMPSLPELRAAPAPAPAVPLLTGTPPEPFRLSSTARELGAALRPWTDPVRAPDLRVLGRRQTDGG</sequence>
<protein>
    <submittedName>
        <fullName evidence="1">Uncharacterized protein</fullName>
    </submittedName>
</protein>
<reference evidence="1 2" key="1">
    <citation type="submission" date="2023-07" db="EMBL/GenBank/DDBJ databases">
        <title>Genomic Encyclopedia of Type Strains, Phase IV (KMG-IV): sequencing the most valuable type-strain genomes for metagenomic binning, comparative biology and taxonomic classification.</title>
        <authorList>
            <person name="Goeker M."/>
        </authorList>
    </citation>
    <scope>NUCLEOTIDE SEQUENCE [LARGE SCALE GENOMIC DNA]</scope>
    <source>
        <strain evidence="1 2">NIO-1023</strain>
    </source>
</reference>
<proteinExistence type="predicted"/>
<dbReference type="EMBL" id="JAURUR010000001">
    <property type="protein sequence ID" value="MDP9762886.1"/>
    <property type="molecule type" value="Genomic_DNA"/>
</dbReference>
<accession>A0ABT9M8I6</accession>
<dbReference type="Proteomes" id="UP001232163">
    <property type="component" value="Unassembled WGS sequence"/>
</dbReference>
<keyword evidence="2" id="KW-1185">Reference proteome</keyword>